<dbReference type="PANTHER" id="PTHR42930:SF3">
    <property type="entry name" value="PHOSPHATE-SPECIFIC TRANSPORT SYSTEM ACCESSORY PROTEIN PHOU"/>
    <property type="match status" value="1"/>
</dbReference>
<evidence type="ECO:0000256" key="6">
    <source>
        <dbReference type="ARBA" id="ARBA00022592"/>
    </source>
</evidence>
<gene>
    <name evidence="9" type="primary">phoU</name>
    <name evidence="9" type="ORF">COY52_06905</name>
</gene>
<keyword evidence="5 7" id="KW-0963">Cytoplasm</keyword>
<dbReference type="NCBIfam" id="TIGR02135">
    <property type="entry name" value="phoU_full"/>
    <property type="match status" value="1"/>
</dbReference>
<comment type="subcellular location">
    <subcellularLocation>
        <location evidence="1 7">Cytoplasm</location>
    </subcellularLocation>
</comment>
<dbReference type="InterPro" id="IPR028366">
    <property type="entry name" value="PhoU"/>
</dbReference>
<feature type="domain" description="PhoU" evidence="8">
    <location>
        <begin position="20"/>
        <end position="103"/>
    </location>
</feature>
<evidence type="ECO:0000256" key="1">
    <source>
        <dbReference type="ARBA" id="ARBA00004496"/>
    </source>
</evidence>
<dbReference type="GO" id="GO:0005737">
    <property type="term" value="C:cytoplasm"/>
    <property type="evidence" value="ECO:0007669"/>
    <property type="project" value="UniProtKB-SubCell"/>
</dbReference>
<dbReference type="Gene3D" id="1.20.58.220">
    <property type="entry name" value="Phosphate transport system protein phou homolog 2, domain 2"/>
    <property type="match status" value="1"/>
</dbReference>
<dbReference type="GO" id="GO:0006817">
    <property type="term" value="P:phosphate ion transport"/>
    <property type="evidence" value="ECO:0007669"/>
    <property type="project" value="UniProtKB-KW"/>
</dbReference>
<dbReference type="PIRSF" id="PIRSF003107">
    <property type="entry name" value="PhoU"/>
    <property type="match status" value="1"/>
</dbReference>
<protein>
    <recommendedName>
        <fullName evidence="7">Phosphate-specific transport system accessory protein PhoU</fullName>
    </recommendedName>
</protein>
<proteinExistence type="inferred from homology"/>
<accession>A0A2M7SAJ0</accession>
<comment type="caution">
    <text evidence="9">The sequence shown here is derived from an EMBL/GenBank/DDBJ whole genome shotgun (WGS) entry which is preliminary data.</text>
</comment>
<evidence type="ECO:0000256" key="4">
    <source>
        <dbReference type="ARBA" id="ARBA00022448"/>
    </source>
</evidence>
<evidence type="ECO:0000259" key="8">
    <source>
        <dbReference type="Pfam" id="PF01895"/>
    </source>
</evidence>
<dbReference type="AlphaFoldDB" id="A0A2M7SAJ0"/>
<keyword evidence="6 7" id="KW-0592">Phosphate transport</keyword>
<dbReference type="FunFam" id="1.20.58.220:FF:000004">
    <property type="entry name" value="Phosphate-specific transport system accessory protein PhoU"/>
    <property type="match status" value="1"/>
</dbReference>
<evidence type="ECO:0000256" key="7">
    <source>
        <dbReference type="PIRNR" id="PIRNR003107"/>
    </source>
</evidence>
<dbReference type="InterPro" id="IPR038078">
    <property type="entry name" value="PhoU-like_sf"/>
</dbReference>
<dbReference type="GO" id="GO:0030643">
    <property type="term" value="P:intracellular phosphate ion homeostasis"/>
    <property type="evidence" value="ECO:0007669"/>
    <property type="project" value="InterPro"/>
</dbReference>
<comment type="subunit">
    <text evidence="3 7">Homodimer.</text>
</comment>
<organism evidence="9 10">
    <name type="scientific">Candidatus Desantisbacteria bacterium CG_4_10_14_0_8_um_filter_48_22</name>
    <dbReference type="NCBI Taxonomy" id="1974543"/>
    <lineage>
        <taxon>Bacteria</taxon>
        <taxon>Candidatus Desantisiibacteriota</taxon>
    </lineage>
</organism>
<comment type="function">
    <text evidence="7">Plays a role in the regulation of phosphate uptake.</text>
</comment>
<evidence type="ECO:0000313" key="9">
    <source>
        <dbReference type="EMBL" id="PIZ16491.1"/>
    </source>
</evidence>
<dbReference type="PANTHER" id="PTHR42930">
    <property type="entry name" value="PHOSPHATE-SPECIFIC TRANSPORT SYSTEM ACCESSORY PROTEIN PHOU"/>
    <property type="match status" value="1"/>
</dbReference>
<evidence type="ECO:0000256" key="2">
    <source>
        <dbReference type="ARBA" id="ARBA00008107"/>
    </source>
</evidence>
<dbReference type="GO" id="GO:0045936">
    <property type="term" value="P:negative regulation of phosphate metabolic process"/>
    <property type="evidence" value="ECO:0007669"/>
    <property type="project" value="InterPro"/>
</dbReference>
<dbReference type="Proteomes" id="UP000229307">
    <property type="component" value="Unassembled WGS sequence"/>
</dbReference>
<dbReference type="InterPro" id="IPR026022">
    <property type="entry name" value="PhoU_dom"/>
</dbReference>
<dbReference type="EMBL" id="PFMR01000183">
    <property type="protein sequence ID" value="PIZ16491.1"/>
    <property type="molecule type" value="Genomic_DNA"/>
</dbReference>
<name>A0A2M7SAJ0_9BACT</name>
<dbReference type="SUPFAM" id="SSF109755">
    <property type="entry name" value="PhoU-like"/>
    <property type="match status" value="1"/>
</dbReference>
<evidence type="ECO:0000256" key="5">
    <source>
        <dbReference type="ARBA" id="ARBA00022490"/>
    </source>
</evidence>
<evidence type="ECO:0000256" key="3">
    <source>
        <dbReference type="ARBA" id="ARBA00011738"/>
    </source>
</evidence>
<keyword evidence="4 7" id="KW-0813">Transport</keyword>
<dbReference type="Pfam" id="PF01895">
    <property type="entry name" value="PhoU"/>
    <property type="match status" value="2"/>
</dbReference>
<reference evidence="10" key="1">
    <citation type="submission" date="2017-09" db="EMBL/GenBank/DDBJ databases">
        <title>Depth-based differentiation of microbial function through sediment-hosted aquifers and enrichment of novel symbionts in the deep terrestrial subsurface.</title>
        <authorList>
            <person name="Probst A.J."/>
            <person name="Ladd B."/>
            <person name="Jarett J.K."/>
            <person name="Geller-Mcgrath D.E."/>
            <person name="Sieber C.M.K."/>
            <person name="Emerson J.B."/>
            <person name="Anantharaman K."/>
            <person name="Thomas B.C."/>
            <person name="Malmstrom R."/>
            <person name="Stieglmeier M."/>
            <person name="Klingl A."/>
            <person name="Woyke T."/>
            <person name="Ryan C.M."/>
            <person name="Banfield J.F."/>
        </authorList>
    </citation>
    <scope>NUCLEOTIDE SEQUENCE [LARGE SCALE GENOMIC DNA]</scope>
</reference>
<sequence>MERHFDEELKELKNRLLYAAGLAETMISDSVKALTERRGVIIDEVNKKEDELNLLEIEIDDRAIKMMALHQPAAVDLRFLVSALKINTEIERMGDMAINICDAARELLKQPPLKPLIDIPRMAQITGQMIKDSLDAFVRQDAELAKSVCKRDDEVDDLKDQIFRELLTYMMSDPNTIERAMDLILVSRHLERIADHTTNIGEEVIFMVQGKDIRHHIEEKKQN</sequence>
<comment type="similarity">
    <text evidence="2 7">Belongs to the PhoU family.</text>
</comment>
<feature type="domain" description="PhoU" evidence="8">
    <location>
        <begin position="119"/>
        <end position="204"/>
    </location>
</feature>
<evidence type="ECO:0000313" key="10">
    <source>
        <dbReference type="Proteomes" id="UP000229307"/>
    </source>
</evidence>